<feature type="compositionally biased region" description="Basic and acidic residues" evidence="1">
    <location>
        <begin position="81"/>
        <end position="96"/>
    </location>
</feature>
<dbReference type="AlphaFoldDB" id="A0A6B3LYY5"/>
<reference evidence="2 3" key="1">
    <citation type="submission" date="2020-02" db="EMBL/GenBank/DDBJ databases">
        <authorList>
            <person name="Kim M.K."/>
        </authorList>
    </citation>
    <scope>NUCLEOTIDE SEQUENCE [LARGE SCALE GENOMIC DNA]</scope>
    <source>
        <strain evidence="2 3">BT327</strain>
    </source>
</reference>
<evidence type="ECO:0000313" key="2">
    <source>
        <dbReference type="EMBL" id="NEM99556.1"/>
    </source>
</evidence>
<sequence length="107" mass="11403">MNLTIFKTGAAVAFAAIVGFGCGQQADVESERDTGTAEAIVAGDSSAANLNNPRPAPIGDTAETGNQADYFGDLPPNVDSAAREMQKLDKQKEQRRQQQQNPPQQQQ</sequence>
<gene>
    <name evidence="2" type="ORF">GXP69_17800</name>
</gene>
<protein>
    <recommendedName>
        <fullName evidence="4">Lipoprotein</fullName>
    </recommendedName>
</protein>
<comment type="caution">
    <text evidence="2">The sequence shown here is derived from an EMBL/GenBank/DDBJ whole genome shotgun (WGS) entry which is preliminary data.</text>
</comment>
<evidence type="ECO:0008006" key="4">
    <source>
        <dbReference type="Google" id="ProtNLM"/>
    </source>
</evidence>
<evidence type="ECO:0000256" key="1">
    <source>
        <dbReference type="SAM" id="MobiDB-lite"/>
    </source>
</evidence>
<keyword evidence="3" id="KW-1185">Reference proteome</keyword>
<feature type="compositionally biased region" description="Low complexity" evidence="1">
    <location>
        <begin position="97"/>
        <end position="107"/>
    </location>
</feature>
<dbReference type="Proteomes" id="UP000474777">
    <property type="component" value="Unassembled WGS sequence"/>
</dbReference>
<dbReference type="PROSITE" id="PS51257">
    <property type="entry name" value="PROKAR_LIPOPROTEIN"/>
    <property type="match status" value="1"/>
</dbReference>
<feature type="region of interest" description="Disordered" evidence="1">
    <location>
        <begin position="42"/>
        <end position="107"/>
    </location>
</feature>
<accession>A0A6B3LYY5</accession>
<organism evidence="2 3">
    <name type="scientific">Pontibacter burrus</name>
    <dbReference type="NCBI Taxonomy" id="2704466"/>
    <lineage>
        <taxon>Bacteria</taxon>
        <taxon>Pseudomonadati</taxon>
        <taxon>Bacteroidota</taxon>
        <taxon>Cytophagia</taxon>
        <taxon>Cytophagales</taxon>
        <taxon>Hymenobacteraceae</taxon>
        <taxon>Pontibacter</taxon>
    </lineage>
</organism>
<dbReference type="RefSeq" id="WP_163916788.1">
    <property type="nucleotide sequence ID" value="NZ_JAAGWD010000010.1"/>
</dbReference>
<proteinExistence type="predicted"/>
<dbReference type="EMBL" id="JAAGWD010000010">
    <property type="protein sequence ID" value="NEM99556.1"/>
    <property type="molecule type" value="Genomic_DNA"/>
</dbReference>
<name>A0A6B3LYY5_9BACT</name>
<evidence type="ECO:0000313" key="3">
    <source>
        <dbReference type="Proteomes" id="UP000474777"/>
    </source>
</evidence>